<reference evidence="2" key="1">
    <citation type="submission" date="2014-10" db="EMBL/GenBank/DDBJ databases">
        <authorList>
            <person name="Kuske C.R."/>
            <person name="Challacombe J.F."/>
            <person name="Daligault H.E."/>
            <person name="Davenport K.W."/>
            <person name="Johnson S.L."/>
            <person name="Siddaramappa S."/>
            <person name="Petersen J.M."/>
        </authorList>
    </citation>
    <scope>NUCLEOTIDE SEQUENCE [LARGE SCALE GENOMIC DNA]</scope>
    <source>
        <strain evidence="2">CA97-1460</strain>
    </source>
</reference>
<evidence type="ECO:0000313" key="2">
    <source>
        <dbReference type="Proteomes" id="UP000182521"/>
    </source>
</evidence>
<dbReference type="STRING" id="1542390.KX01_858"/>
<keyword evidence="2" id="KW-1185">Reference proteome</keyword>
<sequence>MLDTNLLENSLQKLNGLQQNWGSIKGSVDSLISELNNIKSFLSPTKLNISSSASTLTPSMTAMIKCSFSLAPGTYLSIRVKTLAGNLPGSNITDSKLGVNILPFAGCSNPANPTMNPFMFPWVCIPNLTPFIPTNPTTLLENAPITTINSKAMCTFAPGGIVNFINGGQINAKTS</sequence>
<dbReference type="OrthoDB" id="5604367at2"/>
<proteinExistence type="predicted"/>
<dbReference type="Proteomes" id="UP000182521">
    <property type="component" value="Chromosome"/>
</dbReference>
<dbReference type="InterPro" id="IPR025460">
    <property type="entry name" value="DUF4280"/>
</dbReference>
<gene>
    <name evidence="1" type="ORF">KX01_858</name>
</gene>
<dbReference type="AlphaFoldDB" id="A0A1J0KS32"/>
<dbReference type="NCBIfam" id="NF041248">
    <property type="entry name" value="T6SS_IglG"/>
    <property type="match status" value="1"/>
</dbReference>
<dbReference type="KEGG" id="frc:KX01_858"/>
<evidence type="ECO:0000313" key="1">
    <source>
        <dbReference type="EMBL" id="APC96462.1"/>
    </source>
</evidence>
<dbReference type="RefSeq" id="WP_071663797.1">
    <property type="nucleotide sequence ID" value="NZ_CP009654.1"/>
</dbReference>
<organism evidence="1 2">
    <name type="scientific">Francisella frigiditurris</name>
    <dbReference type="NCBI Taxonomy" id="1542390"/>
    <lineage>
        <taxon>Bacteria</taxon>
        <taxon>Pseudomonadati</taxon>
        <taxon>Pseudomonadota</taxon>
        <taxon>Gammaproteobacteria</taxon>
        <taxon>Thiotrichales</taxon>
        <taxon>Francisellaceae</taxon>
        <taxon>Francisella</taxon>
    </lineage>
</organism>
<accession>A0A1J0KS32</accession>
<dbReference type="Pfam" id="PF14107">
    <property type="entry name" value="DUF4280"/>
    <property type="match status" value="1"/>
</dbReference>
<evidence type="ECO:0008006" key="3">
    <source>
        <dbReference type="Google" id="ProtNLM"/>
    </source>
</evidence>
<protein>
    <recommendedName>
        <fullName evidence="3">DUF4280 domain-containing protein</fullName>
    </recommendedName>
</protein>
<dbReference type="EMBL" id="CP009654">
    <property type="protein sequence ID" value="APC96462.1"/>
    <property type="molecule type" value="Genomic_DNA"/>
</dbReference>
<name>A0A1J0KS32_9GAMM</name>